<evidence type="ECO:0000256" key="2">
    <source>
        <dbReference type="RuleBase" id="RU362119"/>
    </source>
</evidence>
<reference evidence="5 6" key="1">
    <citation type="journal article" date="2011" name="Cell">
        <title>Insight into structure and assembly of the nuclear pore complex by utilizing the genome of a eukaryotic thermophile.</title>
        <authorList>
            <person name="Amlacher S."/>
            <person name="Sarges P."/>
            <person name="Flemming D."/>
            <person name="van Noort V."/>
            <person name="Kunze R."/>
            <person name="Devos D.P."/>
            <person name="Arumugam M."/>
            <person name="Bork P."/>
            <person name="Hurt E."/>
        </authorList>
    </citation>
    <scope>NUCLEOTIDE SEQUENCE [LARGE SCALE GENOMIC DNA]</scope>
    <source>
        <strain evidence="6">DSM 1495 / CBS 144.50 / IMI 039719</strain>
    </source>
</reference>
<dbReference type="PANTHER" id="PTHR11575:SF48">
    <property type="entry name" value="5'-NUCLEOTIDASE"/>
    <property type="match status" value="1"/>
</dbReference>
<dbReference type="OMA" id="WLATINS"/>
<dbReference type="AlphaFoldDB" id="G0SG31"/>
<dbReference type="Proteomes" id="UP000008066">
    <property type="component" value="Unassembled WGS sequence"/>
</dbReference>
<dbReference type="PANTHER" id="PTHR11575">
    <property type="entry name" value="5'-NUCLEOTIDASE-RELATED"/>
    <property type="match status" value="1"/>
</dbReference>
<gene>
    <name evidence="5" type="ORF">CTHT_0064850</name>
</gene>
<dbReference type="InterPro" id="IPR036907">
    <property type="entry name" value="5'-Nucleotdase_C_sf"/>
</dbReference>
<evidence type="ECO:0000313" key="6">
    <source>
        <dbReference type="Proteomes" id="UP000008066"/>
    </source>
</evidence>
<dbReference type="STRING" id="759272.G0SG31"/>
<dbReference type="GO" id="GO:0000166">
    <property type="term" value="F:nucleotide binding"/>
    <property type="evidence" value="ECO:0007669"/>
    <property type="project" value="UniProtKB-KW"/>
</dbReference>
<dbReference type="InterPro" id="IPR029052">
    <property type="entry name" value="Metallo-depent_PP-like"/>
</dbReference>
<dbReference type="eggNOG" id="KOG4419">
    <property type="taxonomic scope" value="Eukaryota"/>
</dbReference>
<feature type="domain" description="5'-Nucleotidase C-terminal" evidence="4">
    <location>
        <begin position="262"/>
        <end position="410"/>
    </location>
</feature>
<comment type="similarity">
    <text evidence="1 2">Belongs to the 5'-nucleotidase family.</text>
</comment>
<dbReference type="SUPFAM" id="SSF55816">
    <property type="entry name" value="5'-nucleotidase (syn. UDP-sugar hydrolase), C-terminal domain"/>
    <property type="match status" value="1"/>
</dbReference>
<organism evidence="6">
    <name type="scientific">Chaetomium thermophilum (strain DSM 1495 / CBS 144.50 / IMI 039719)</name>
    <name type="common">Thermochaetoides thermophila</name>
    <dbReference type="NCBI Taxonomy" id="759272"/>
    <lineage>
        <taxon>Eukaryota</taxon>
        <taxon>Fungi</taxon>
        <taxon>Dikarya</taxon>
        <taxon>Ascomycota</taxon>
        <taxon>Pezizomycotina</taxon>
        <taxon>Sordariomycetes</taxon>
        <taxon>Sordariomycetidae</taxon>
        <taxon>Sordariales</taxon>
        <taxon>Chaetomiaceae</taxon>
        <taxon>Thermochaetoides</taxon>
    </lineage>
</organism>
<dbReference type="OrthoDB" id="10252235at2759"/>
<dbReference type="GeneID" id="18260523"/>
<dbReference type="InterPro" id="IPR006179">
    <property type="entry name" value="5_nucleotidase/apyrase"/>
</dbReference>
<dbReference type="Pfam" id="PF02872">
    <property type="entry name" value="5_nucleotid_C"/>
    <property type="match status" value="1"/>
</dbReference>
<dbReference type="SUPFAM" id="SSF56300">
    <property type="entry name" value="Metallo-dependent phosphatases"/>
    <property type="match status" value="1"/>
</dbReference>
<evidence type="ECO:0000256" key="1">
    <source>
        <dbReference type="ARBA" id="ARBA00006654"/>
    </source>
</evidence>
<accession>G0SG31</accession>
<evidence type="ECO:0000256" key="3">
    <source>
        <dbReference type="SAM" id="MobiDB-lite"/>
    </source>
</evidence>
<keyword evidence="2" id="KW-0547">Nucleotide-binding</keyword>
<dbReference type="GO" id="GO:0016787">
    <property type="term" value="F:hydrolase activity"/>
    <property type="evidence" value="ECO:0007669"/>
    <property type="project" value="UniProtKB-KW"/>
</dbReference>
<proteinExistence type="inferred from homology"/>
<keyword evidence="2" id="KW-0378">Hydrolase</keyword>
<dbReference type="GO" id="GO:0009166">
    <property type="term" value="P:nucleotide catabolic process"/>
    <property type="evidence" value="ECO:0007669"/>
    <property type="project" value="InterPro"/>
</dbReference>
<dbReference type="KEGG" id="cthr:CTHT_0064850"/>
<keyword evidence="6" id="KW-1185">Reference proteome</keyword>
<feature type="region of interest" description="Disordered" evidence="3">
    <location>
        <begin position="519"/>
        <end position="540"/>
    </location>
</feature>
<dbReference type="HOGENOM" id="CLU_005854_7_2_1"/>
<evidence type="ECO:0000313" key="5">
    <source>
        <dbReference type="EMBL" id="EGS17170.1"/>
    </source>
</evidence>
<dbReference type="RefSeq" id="XP_006696788.1">
    <property type="nucleotide sequence ID" value="XM_006696725.1"/>
</dbReference>
<sequence>MGSVSADPIVTFPSGRDLNTPPDARLLHFNDVYHLDASSAEPAGGIARFITNHDLDFGVMQYRHLTSKCNFPWLLANVLDPGLGDDIPLGNAGKTHLITASNGIKIGLIGLGEKEWLETINSLPPGIIYRPASEVARELVPQLRAEGADIIIALTHMREPNDNKLAEELGSDMVDLILGGHDHYYAHSVINGVHVLRSGSDFKQLSYIELRRADPESGRRWDVDIWRRDIVRAVPEDADTVQLVEKLTAKLRKSLERPIGWTAAPLDGRFTTVRTKESNLGNFVCDLMRHYYGAECAIMAAGTIRGDQVYAPGPVRLKDVTDCFPFEDPLVVIKVTGKGIWDALENGVSLYPALEGRFPQVSNIRFIFNPSLPSGSRIVCAELGGEPLDPDRVYVVVTRGYMARGRDGYRSLLVRSEGGECDEIVSEENGILISALLRQYFMSLTVLARWKNWGPSLERHWSKVGKQIAKSHPVMERTGSSLTVLPSEPADPKFARSQGWGEWTPAKLRKLRDDISPLVGRAENDESESDSGSDVERVRQDARKLDRELAIMRRYFRKWCHKAGVSNGTTYENLPEEECDVNWTKPIAPQVEGRIQMVSTGSA</sequence>
<evidence type="ECO:0000259" key="4">
    <source>
        <dbReference type="Pfam" id="PF02872"/>
    </source>
</evidence>
<dbReference type="Gene3D" id="3.90.780.10">
    <property type="entry name" value="5'-Nucleotidase, C-terminal domain"/>
    <property type="match status" value="1"/>
</dbReference>
<dbReference type="Gene3D" id="3.60.21.10">
    <property type="match status" value="1"/>
</dbReference>
<dbReference type="EMBL" id="GL988047">
    <property type="protein sequence ID" value="EGS17170.1"/>
    <property type="molecule type" value="Genomic_DNA"/>
</dbReference>
<dbReference type="PRINTS" id="PR01607">
    <property type="entry name" value="APYRASEFAMLY"/>
</dbReference>
<name>G0SG31_CHATD</name>
<protein>
    <recommendedName>
        <fullName evidence="4">5'-Nucleotidase C-terminal domain-containing protein</fullName>
    </recommendedName>
</protein>
<dbReference type="InterPro" id="IPR008334">
    <property type="entry name" value="5'-Nucleotdase_C"/>
</dbReference>